<name>W6MD85_9GAMM</name>
<keyword evidence="6" id="KW-1185">Reference proteome</keyword>
<reference evidence="5" key="2">
    <citation type="submission" date="2014-03" db="EMBL/GenBank/DDBJ databases">
        <title>Candidatus Competibacter-lineage genomes retrieved from metagenomes reveal functional metabolic diversity.</title>
        <authorList>
            <person name="McIlroy S.J."/>
            <person name="Albertsen M."/>
            <person name="Andresen E.K."/>
            <person name="Saunders A.M."/>
            <person name="Kristiansen R."/>
            <person name="Stokholm-Bjerregaard M."/>
            <person name="Nielsen K.L."/>
            <person name="Nielsen P.H."/>
        </authorList>
    </citation>
    <scope>NUCLEOTIDE SEQUENCE</scope>
    <source>
        <strain evidence="5">Run_A_D11</strain>
    </source>
</reference>
<gene>
    <name evidence="5" type="ORF">BN873_330030</name>
</gene>
<dbReference type="Pfam" id="PF00072">
    <property type="entry name" value="Response_reg"/>
    <property type="match status" value="1"/>
</dbReference>
<dbReference type="PANTHER" id="PTHR44591:SF14">
    <property type="entry name" value="PROTEIN PILG"/>
    <property type="match status" value="1"/>
</dbReference>
<proteinExistence type="predicted"/>
<evidence type="ECO:0000256" key="3">
    <source>
        <dbReference type="PROSITE-ProRule" id="PRU00169"/>
    </source>
</evidence>
<evidence type="ECO:0000313" key="6">
    <source>
        <dbReference type="Proteomes" id="UP000035760"/>
    </source>
</evidence>
<dbReference type="InterPro" id="IPR001789">
    <property type="entry name" value="Sig_transdc_resp-reg_receiver"/>
</dbReference>
<dbReference type="EMBL" id="CBTJ020000040">
    <property type="protein sequence ID" value="CDI02553.1"/>
    <property type="molecule type" value="Genomic_DNA"/>
</dbReference>
<accession>W6MD85</accession>
<dbReference type="Proteomes" id="UP000035760">
    <property type="component" value="Unassembled WGS sequence"/>
</dbReference>
<evidence type="ECO:0000259" key="4">
    <source>
        <dbReference type="PROSITE" id="PS50110"/>
    </source>
</evidence>
<dbReference type="SMART" id="SM00448">
    <property type="entry name" value="REC"/>
    <property type="match status" value="1"/>
</dbReference>
<protein>
    <submittedName>
        <fullName evidence="5">Chemotaxis regulator CheY</fullName>
    </submittedName>
</protein>
<dbReference type="GO" id="GO:0000160">
    <property type="term" value="P:phosphorelay signal transduction system"/>
    <property type="evidence" value="ECO:0007669"/>
    <property type="project" value="UniProtKB-KW"/>
</dbReference>
<comment type="caution">
    <text evidence="5">The sequence shown here is derived from an EMBL/GenBank/DDBJ whole genome shotgun (WGS) entry which is preliminary data.</text>
</comment>
<evidence type="ECO:0000313" key="5">
    <source>
        <dbReference type="EMBL" id="CDI02553.1"/>
    </source>
</evidence>
<feature type="domain" description="Response regulatory" evidence="4">
    <location>
        <begin position="2"/>
        <end position="119"/>
    </location>
</feature>
<evidence type="ECO:0000256" key="2">
    <source>
        <dbReference type="ARBA" id="ARBA00023012"/>
    </source>
</evidence>
<keyword evidence="2" id="KW-0902">Two-component regulatory system</keyword>
<dbReference type="STRING" id="1400863.BN873_330030"/>
<dbReference type="PROSITE" id="PS50110">
    <property type="entry name" value="RESPONSE_REGULATORY"/>
    <property type="match status" value="1"/>
</dbReference>
<dbReference type="InterPro" id="IPR050595">
    <property type="entry name" value="Bact_response_regulator"/>
</dbReference>
<dbReference type="SUPFAM" id="SSF52172">
    <property type="entry name" value="CheY-like"/>
    <property type="match status" value="1"/>
</dbReference>
<dbReference type="Gene3D" id="3.40.50.2300">
    <property type="match status" value="1"/>
</dbReference>
<keyword evidence="1 3" id="KW-0597">Phosphoprotein</keyword>
<feature type="modified residue" description="4-aspartylphosphate" evidence="3">
    <location>
        <position position="54"/>
    </location>
</feature>
<dbReference type="InterPro" id="IPR011006">
    <property type="entry name" value="CheY-like_superfamily"/>
</dbReference>
<dbReference type="OrthoDB" id="9800897at2"/>
<evidence type="ECO:0000256" key="1">
    <source>
        <dbReference type="ARBA" id="ARBA00022553"/>
    </source>
</evidence>
<dbReference type="PANTHER" id="PTHR44591">
    <property type="entry name" value="STRESS RESPONSE REGULATOR PROTEIN 1"/>
    <property type="match status" value="1"/>
</dbReference>
<reference evidence="5" key="1">
    <citation type="submission" date="2013-07" db="EMBL/GenBank/DDBJ databases">
        <authorList>
            <person name="McIlroy S."/>
        </authorList>
    </citation>
    <scope>NUCLEOTIDE SEQUENCE [LARGE SCALE GENOMIC DNA]</scope>
    <source>
        <strain evidence="5">Run_A_D11</strain>
    </source>
</reference>
<dbReference type="RefSeq" id="WP_048672873.1">
    <property type="nucleotide sequence ID" value="NZ_CBTJ020000040.1"/>
</dbReference>
<dbReference type="AlphaFoldDB" id="W6MD85"/>
<organism evidence="5 6">
    <name type="scientific">Candidatus Competibacter denitrificans Run_A_D11</name>
    <dbReference type="NCBI Taxonomy" id="1400863"/>
    <lineage>
        <taxon>Bacteria</taxon>
        <taxon>Pseudomonadati</taxon>
        <taxon>Pseudomonadota</taxon>
        <taxon>Gammaproteobacteria</taxon>
        <taxon>Candidatus Competibacteraceae</taxon>
        <taxon>Candidatus Competibacter</taxon>
    </lineage>
</organism>
<sequence>MKVLIVDDSSAMRMIVRRTLREAGYGNLEVLQAGDGNEALAAIHKDPPDLIFSDWNMPNKSGIELLEALNEEGCKIPFGFVTTESSAEMRARAAQTGAKFLITKPFTAEIFAKVLDAFLKKG</sequence>